<dbReference type="EMBL" id="BMZH01000009">
    <property type="protein sequence ID" value="GHA98355.1"/>
    <property type="molecule type" value="Genomic_DNA"/>
</dbReference>
<dbReference type="Pfam" id="PF00535">
    <property type="entry name" value="Glycos_transf_2"/>
    <property type="match status" value="1"/>
</dbReference>
<dbReference type="FunFam" id="3.90.550.10:FF:000170">
    <property type="entry name" value="Dolichol-phosphate mannosyltransferase"/>
    <property type="match status" value="1"/>
</dbReference>
<dbReference type="Proteomes" id="UP000634004">
    <property type="component" value="Unassembled WGS sequence"/>
</dbReference>
<dbReference type="PANTHER" id="PTHR48090">
    <property type="entry name" value="UNDECAPRENYL-PHOSPHATE 4-DEOXY-4-FORMAMIDO-L-ARABINOSE TRANSFERASE-RELATED"/>
    <property type="match status" value="1"/>
</dbReference>
<feature type="domain" description="Glycosyltransferase 2-like" evidence="8">
    <location>
        <begin position="16"/>
        <end position="177"/>
    </location>
</feature>
<dbReference type="GO" id="GO:0005886">
    <property type="term" value="C:plasma membrane"/>
    <property type="evidence" value="ECO:0007669"/>
    <property type="project" value="TreeGrafter"/>
</dbReference>
<evidence type="ECO:0000256" key="4">
    <source>
        <dbReference type="ARBA" id="ARBA00022692"/>
    </source>
</evidence>
<dbReference type="InterPro" id="IPR001173">
    <property type="entry name" value="Glyco_trans_2-like"/>
</dbReference>
<dbReference type="GO" id="GO:0009103">
    <property type="term" value="P:lipopolysaccharide biosynthetic process"/>
    <property type="evidence" value="ECO:0007669"/>
    <property type="project" value="UniProtKB-KW"/>
</dbReference>
<gene>
    <name evidence="9" type="ORF">GCM10009069_21530</name>
</gene>
<evidence type="ECO:0000256" key="2">
    <source>
        <dbReference type="ARBA" id="ARBA00022676"/>
    </source>
</evidence>
<sequence length="250" mass="27657">MANDTLSKLAPPALAVVLPAYNESGNLGPLITEIDAALKDVAHEIVVTDDGSTDDTQARLIALKTKFPQLRVLSHRKNAGQSRGLRTAIIAARAPMIATLDSDGQNVPADIPALYAQIIRDDAPETLGMVGGRRAKRKDTVAKRLGSRIGNGVRKRLLHDEADDTGCGLKVFRRQAFLELPYFDHIHRYLPALMLREGYVCEYRDVDHRERGEGESKYTNFGRLKVSIADLRGVRWLISRARQSGGYDEI</sequence>
<proteinExistence type="predicted"/>
<keyword evidence="6" id="KW-1133">Transmembrane helix</keyword>
<keyword evidence="5" id="KW-0448">Lipopolysaccharide biosynthesis</keyword>
<dbReference type="RefSeq" id="WP_189498307.1">
    <property type="nucleotide sequence ID" value="NZ_BMZH01000009.1"/>
</dbReference>
<evidence type="ECO:0000313" key="10">
    <source>
        <dbReference type="Proteomes" id="UP000634004"/>
    </source>
</evidence>
<evidence type="ECO:0000313" key="9">
    <source>
        <dbReference type="EMBL" id="GHA98355.1"/>
    </source>
</evidence>
<dbReference type="AlphaFoldDB" id="A0A8J3G2U0"/>
<dbReference type="PANTHER" id="PTHR48090:SF3">
    <property type="entry name" value="UNDECAPRENYL-PHOSPHATE 4-DEOXY-4-FORMAMIDO-L-ARABINOSE TRANSFERASE"/>
    <property type="match status" value="1"/>
</dbReference>
<dbReference type="InterPro" id="IPR050256">
    <property type="entry name" value="Glycosyltransferase_2"/>
</dbReference>
<comment type="caution">
    <text evidence="9">The sequence shown here is derived from an EMBL/GenBank/DDBJ whole genome shotgun (WGS) entry which is preliminary data.</text>
</comment>
<keyword evidence="3" id="KW-0808">Transferase</keyword>
<evidence type="ECO:0000256" key="7">
    <source>
        <dbReference type="ARBA" id="ARBA00023136"/>
    </source>
</evidence>
<keyword evidence="1" id="KW-1003">Cell membrane</keyword>
<accession>A0A8J3G2U0</accession>
<name>A0A8J3G2U0_9PROT</name>
<keyword evidence="10" id="KW-1185">Reference proteome</keyword>
<evidence type="ECO:0000259" key="8">
    <source>
        <dbReference type="Pfam" id="PF00535"/>
    </source>
</evidence>
<dbReference type="CDD" id="cd04179">
    <property type="entry name" value="DPM_DPG-synthase_like"/>
    <property type="match status" value="1"/>
</dbReference>
<evidence type="ECO:0000256" key="6">
    <source>
        <dbReference type="ARBA" id="ARBA00022989"/>
    </source>
</evidence>
<protein>
    <submittedName>
        <fullName evidence="9">Dolichol-phosphate mannosyltransferase</fullName>
    </submittedName>
</protein>
<keyword evidence="7" id="KW-0472">Membrane</keyword>
<keyword evidence="2 9" id="KW-0328">Glycosyltransferase</keyword>
<keyword evidence="4" id="KW-0812">Transmembrane</keyword>
<reference evidence="9" key="2">
    <citation type="submission" date="2020-09" db="EMBL/GenBank/DDBJ databases">
        <authorList>
            <person name="Sun Q."/>
            <person name="Kim S."/>
        </authorList>
    </citation>
    <scope>NUCLEOTIDE SEQUENCE</scope>
    <source>
        <strain evidence="9">KCTC 32513</strain>
    </source>
</reference>
<dbReference type="GO" id="GO:0099621">
    <property type="term" value="F:undecaprenyl-phosphate 4-deoxy-4-formamido-L-arabinose transferase activity"/>
    <property type="evidence" value="ECO:0007669"/>
    <property type="project" value="TreeGrafter"/>
</dbReference>
<evidence type="ECO:0000256" key="3">
    <source>
        <dbReference type="ARBA" id="ARBA00022679"/>
    </source>
</evidence>
<dbReference type="InterPro" id="IPR029044">
    <property type="entry name" value="Nucleotide-diphossugar_trans"/>
</dbReference>
<evidence type="ECO:0000256" key="5">
    <source>
        <dbReference type="ARBA" id="ARBA00022985"/>
    </source>
</evidence>
<dbReference type="SUPFAM" id="SSF53448">
    <property type="entry name" value="Nucleotide-diphospho-sugar transferases"/>
    <property type="match status" value="1"/>
</dbReference>
<dbReference type="Gene3D" id="3.90.550.10">
    <property type="entry name" value="Spore Coat Polysaccharide Biosynthesis Protein SpsA, Chain A"/>
    <property type="match status" value="1"/>
</dbReference>
<reference evidence="9" key="1">
    <citation type="journal article" date="2014" name="Int. J. Syst. Evol. Microbiol.">
        <title>Complete genome sequence of Corynebacterium casei LMG S-19264T (=DSM 44701T), isolated from a smear-ripened cheese.</title>
        <authorList>
            <consortium name="US DOE Joint Genome Institute (JGI-PGF)"/>
            <person name="Walter F."/>
            <person name="Albersmeier A."/>
            <person name="Kalinowski J."/>
            <person name="Ruckert C."/>
        </authorList>
    </citation>
    <scope>NUCLEOTIDE SEQUENCE</scope>
    <source>
        <strain evidence="9">KCTC 32513</strain>
    </source>
</reference>
<evidence type="ECO:0000256" key="1">
    <source>
        <dbReference type="ARBA" id="ARBA00022475"/>
    </source>
</evidence>
<organism evidence="9 10">
    <name type="scientific">Algimonas arctica</name>
    <dbReference type="NCBI Taxonomy" id="1479486"/>
    <lineage>
        <taxon>Bacteria</taxon>
        <taxon>Pseudomonadati</taxon>
        <taxon>Pseudomonadota</taxon>
        <taxon>Alphaproteobacteria</taxon>
        <taxon>Maricaulales</taxon>
        <taxon>Robiginitomaculaceae</taxon>
        <taxon>Algimonas</taxon>
    </lineage>
</organism>